<reference evidence="1 2" key="1">
    <citation type="submission" date="2020-09" db="EMBL/GenBank/DDBJ databases">
        <title>De no assembly of potato wild relative species, Solanum commersonii.</title>
        <authorList>
            <person name="Cho K."/>
        </authorList>
    </citation>
    <scope>NUCLEOTIDE SEQUENCE [LARGE SCALE GENOMIC DNA]</scope>
    <source>
        <strain evidence="1">LZ3.2</strain>
        <tissue evidence="1">Leaf</tissue>
    </source>
</reference>
<dbReference type="AlphaFoldDB" id="A0A9J6B344"/>
<accession>A0A9J6B344</accession>
<name>A0A9J6B344_SOLCO</name>
<dbReference type="Proteomes" id="UP000824120">
    <property type="component" value="Chromosome 1"/>
</dbReference>
<sequence>MKAIKNLHSSIEYCTTFLPTSCPYFHYQKKIQERLDRLRRDFLWEGNCETNKFHLVIIPKRHNGLVVKDLIMHNKSFRMKCHWIYMENPKL</sequence>
<proteinExistence type="predicted"/>
<organism evidence="1 2">
    <name type="scientific">Solanum commersonii</name>
    <name type="common">Commerson's wild potato</name>
    <name type="synonym">Commerson's nightshade</name>
    <dbReference type="NCBI Taxonomy" id="4109"/>
    <lineage>
        <taxon>Eukaryota</taxon>
        <taxon>Viridiplantae</taxon>
        <taxon>Streptophyta</taxon>
        <taxon>Embryophyta</taxon>
        <taxon>Tracheophyta</taxon>
        <taxon>Spermatophyta</taxon>
        <taxon>Magnoliopsida</taxon>
        <taxon>eudicotyledons</taxon>
        <taxon>Gunneridae</taxon>
        <taxon>Pentapetalae</taxon>
        <taxon>asterids</taxon>
        <taxon>lamiids</taxon>
        <taxon>Solanales</taxon>
        <taxon>Solanaceae</taxon>
        <taxon>Solanoideae</taxon>
        <taxon>Solaneae</taxon>
        <taxon>Solanum</taxon>
    </lineage>
</organism>
<gene>
    <name evidence="1" type="ORF">H5410_002719</name>
</gene>
<evidence type="ECO:0000313" key="2">
    <source>
        <dbReference type="Proteomes" id="UP000824120"/>
    </source>
</evidence>
<comment type="caution">
    <text evidence="1">The sequence shown here is derived from an EMBL/GenBank/DDBJ whole genome shotgun (WGS) entry which is preliminary data.</text>
</comment>
<evidence type="ECO:0000313" key="1">
    <source>
        <dbReference type="EMBL" id="KAG5631002.1"/>
    </source>
</evidence>
<protein>
    <submittedName>
        <fullName evidence="1">Uncharacterized protein</fullName>
    </submittedName>
</protein>
<keyword evidence="2" id="KW-1185">Reference proteome</keyword>
<dbReference type="EMBL" id="JACXVP010000001">
    <property type="protein sequence ID" value="KAG5631002.1"/>
    <property type="molecule type" value="Genomic_DNA"/>
</dbReference>